<dbReference type="Proteomes" id="UP000499080">
    <property type="component" value="Unassembled WGS sequence"/>
</dbReference>
<evidence type="ECO:0000313" key="2">
    <source>
        <dbReference type="Proteomes" id="UP000499080"/>
    </source>
</evidence>
<dbReference type="AlphaFoldDB" id="A0A4Y2QXP5"/>
<comment type="caution">
    <text evidence="1">The sequence shown here is derived from an EMBL/GenBank/DDBJ whole genome shotgun (WGS) entry which is preliminary data.</text>
</comment>
<accession>A0A4Y2QXP5</accession>
<proteinExistence type="predicted"/>
<keyword evidence="2" id="KW-1185">Reference proteome</keyword>
<gene>
    <name evidence="1" type="ORF">AVEN_107958_1</name>
</gene>
<evidence type="ECO:0000313" key="1">
    <source>
        <dbReference type="EMBL" id="GBN68143.1"/>
    </source>
</evidence>
<name>A0A4Y2QXP5_ARAVE</name>
<sequence>MRVVIDDLHHHLAKVLQQNVLTWLGDDEDTLPRSKRSVGFALSYFTV</sequence>
<organism evidence="1 2">
    <name type="scientific">Araneus ventricosus</name>
    <name type="common">Orbweaver spider</name>
    <name type="synonym">Epeira ventricosa</name>
    <dbReference type="NCBI Taxonomy" id="182803"/>
    <lineage>
        <taxon>Eukaryota</taxon>
        <taxon>Metazoa</taxon>
        <taxon>Ecdysozoa</taxon>
        <taxon>Arthropoda</taxon>
        <taxon>Chelicerata</taxon>
        <taxon>Arachnida</taxon>
        <taxon>Araneae</taxon>
        <taxon>Araneomorphae</taxon>
        <taxon>Entelegynae</taxon>
        <taxon>Araneoidea</taxon>
        <taxon>Araneidae</taxon>
        <taxon>Araneus</taxon>
    </lineage>
</organism>
<dbReference type="EMBL" id="BGPR01015139">
    <property type="protein sequence ID" value="GBN68143.1"/>
    <property type="molecule type" value="Genomic_DNA"/>
</dbReference>
<reference evidence="1 2" key="1">
    <citation type="journal article" date="2019" name="Sci. Rep.">
        <title>Orb-weaving spider Araneus ventricosus genome elucidates the spidroin gene catalogue.</title>
        <authorList>
            <person name="Kono N."/>
            <person name="Nakamura H."/>
            <person name="Ohtoshi R."/>
            <person name="Moran D.A.P."/>
            <person name="Shinohara A."/>
            <person name="Yoshida Y."/>
            <person name="Fujiwara M."/>
            <person name="Mori M."/>
            <person name="Tomita M."/>
            <person name="Arakawa K."/>
        </authorList>
    </citation>
    <scope>NUCLEOTIDE SEQUENCE [LARGE SCALE GENOMIC DNA]</scope>
</reference>
<protein>
    <submittedName>
        <fullName evidence="1">Uncharacterized protein</fullName>
    </submittedName>
</protein>